<feature type="domain" description="AMP-dependent synthetase/ligase" evidence="1">
    <location>
        <begin position="29"/>
        <end position="384"/>
    </location>
</feature>
<dbReference type="Pfam" id="PF13193">
    <property type="entry name" value="AMP-binding_C"/>
    <property type="match status" value="1"/>
</dbReference>
<organism evidence="3 4">
    <name type="scientific">Sneathiella chinensis</name>
    <dbReference type="NCBI Taxonomy" id="349750"/>
    <lineage>
        <taxon>Bacteria</taxon>
        <taxon>Pseudomonadati</taxon>
        <taxon>Pseudomonadota</taxon>
        <taxon>Alphaproteobacteria</taxon>
        <taxon>Sneathiellales</taxon>
        <taxon>Sneathiellaceae</taxon>
        <taxon>Sneathiella</taxon>
    </lineage>
</organism>
<dbReference type="Proteomes" id="UP001161409">
    <property type="component" value="Unassembled WGS sequence"/>
</dbReference>
<reference evidence="3" key="2">
    <citation type="submission" date="2023-01" db="EMBL/GenBank/DDBJ databases">
        <title>Draft genome sequence of Sneathiella chinensis strain NBRC 103408.</title>
        <authorList>
            <person name="Sun Q."/>
            <person name="Mori K."/>
        </authorList>
    </citation>
    <scope>NUCLEOTIDE SEQUENCE</scope>
    <source>
        <strain evidence="3">NBRC 103408</strain>
    </source>
</reference>
<dbReference type="Gene3D" id="3.40.50.12780">
    <property type="entry name" value="N-terminal domain of ligase-like"/>
    <property type="match status" value="1"/>
</dbReference>
<dbReference type="EMBL" id="BSNF01000007">
    <property type="protein sequence ID" value="GLQ06777.1"/>
    <property type="molecule type" value="Genomic_DNA"/>
</dbReference>
<keyword evidence="4" id="KW-1185">Reference proteome</keyword>
<keyword evidence="3" id="KW-0436">Ligase</keyword>
<protein>
    <submittedName>
        <fullName evidence="3">Fatty-acid-CoA ligase FadD</fullName>
    </submittedName>
</protein>
<dbReference type="PANTHER" id="PTHR43767:SF7">
    <property type="entry name" value="MEDIUM_LONG-CHAIN-FATTY-ACID--COA LIGASE FADD8"/>
    <property type="match status" value="1"/>
</dbReference>
<dbReference type="InterPro" id="IPR045851">
    <property type="entry name" value="AMP-bd_C_sf"/>
</dbReference>
<dbReference type="GO" id="GO:0016874">
    <property type="term" value="F:ligase activity"/>
    <property type="evidence" value="ECO:0007669"/>
    <property type="project" value="UniProtKB-KW"/>
</dbReference>
<dbReference type="InterPro" id="IPR000873">
    <property type="entry name" value="AMP-dep_synth/lig_dom"/>
</dbReference>
<dbReference type="InterPro" id="IPR050237">
    <property type="entry name" value="ATP-dep_AMP-bd_enzyme"/>
</dbReference>
<name>A0ABQ5U645_9PROT</name>
<reference evidence="3" key="1">
    <citation type="journal article" date="2014" name="Int. J. Syst. Evol. Microbiol.">
        <title>Complete genome of a new Firmicutes species belonging to the dominant human colonic microbiota ('Ruminococcus bicirculans') reveals two chromosomes and a selective capacity to utilize plant glucans.</title>
        <authorList>
            <consortium name="NISC Comparative Sequencing Program"/>
            <person name="Wegmann U."/>
            <person name="Louis P."/>
            <person name="Goesmann A."/>
            <person name="Henrissat B."/>
            <person name="Duncan S.H."/>
            <person name="Flint H.J."/>
        </authorList>
    </citation>
    <scope>NUCLEOTIDE SEQUENCE</scope>
    <source>
        <strain evidence="3">NBRC 103408</strain>
    </source>
</reference>
<dbReference type="Gene3D" id="3.30.300.30">
    <property type="match status" value="1"/>
</dbReference>
<gene>
    <name evidence="3" type="ORF">GCM10007924_19980</name>
</gene>
<dbReference type="Pfam" id="PF00501">
    <property type="entry name" value="AMP-binding"/>
    <property type="match status" value="1"/>
</dbReference>
<comment type="caution">
    <text evidence="3">The sequence shown here is derived from an EMBL/GenBank/DDBJ whole genome shotgun (WGS) entry which is preliminary data.</text>
</comment>
<dbReference type="RefSeq" id="WP_169562135.1">
    <property type="nucleotide sequence ID" value="NZ_BSNF01000007.1"/>
</dbReference>
<dbReference type="SUPFAM" id="SSF56801">
    <property type="entry name" value="Acetyl-CoA synthetase-like"/>
    <property type="match status" value="1"/>
</dbReference>
<accession>A0ABQ5U645</accession>
<dbReference type="InterPro" id="IPR025110">
    <property type="entry name" value="AMP-bd_C"/>
</dbReference>
<evidence type="ECO:0000313" key="3">
    <source>
        <dbReference type="EMBL" id="GLQ06777.1"/>
    </source>
</evidence>
<evidence type="ECO:0000259" key="1">
    <source>
        <dbReference type="Pfam" id="PF00501"/>
    </source>
</evidence>
<evidence type="ECO:0000259" key="2">
    <source>
        <dbReference type="Pfam" id="PF13193"/>
    </source>
</evidence>
<feature type="domain" description="AMP-binding enzyme C-terminal" evidence="2">
    <location>
        <begin position="434"/>
        <end position="510"/>
    </location>
</feature>
<sequence>MQNEILTKGAGGEALYTDVTYASLYVKALSRRPNNIAFVWDGQQMTYRQLRDHISQSVQVLSDLGLERGDTVACLCRNSPFAIVLWASCAVLGLRYTPLNPLGSVETDDFIIQKAKVRAVLVDTDSFAERARGAAERDNPVDFVLALNGGDIGLDFKALCSAKTARQLKVEANPEDVIAIFFTGGTTGEPKGVMHTSRSLVANAMISSCEWEWPAKIDILLATPVSHAAGYMVLPVLLRGGTVHLHDGFSPERFLKAVAAKEINTSFMVPTMIYTVLDTPGVEEVDFSHLEMVAYGAAPISIPRLHQAIDLFGPVLMQGYGQTEAPNSVMTLYPSCHEGERFRSCGMPLAGITVKILDESLQEVPAGEVGEICIRGPLVMEGYLDNPEETARALQGGWLHTGDVGYQDEDGFVYLIDRLKDLIISGGFNVYPKEIEDIVAGHPAVADVAVVGVPDDKWGEAVVAAVVLYAGQSVPEQVLIDAVREDKGTVYAPKKIVFMEEGLPKTALGKPDKKELRRLLSQ</sequence>
<evidence type="ECO:0000313" key="4">
    <source>
        <dbReference type="Proteomes" id="UP001161409"/>
    </source>
</evidence>
<dbReference type="PROSITE" id="PS00455">
    <property type="entry name" value="AMP_BINDING"/>
    <property type="match status" value="1"/>
</dbReference>
<proteinExistence type="predicted"/>
<dbReference type="PANTHER" id="PTHR43767">
    <property type="entry name" value="LONG-CHAIN-FATTY-ACID--COA LIGASE"/>
    <property type="match status" value="1"/>
</dbReference>
<dbReference type="InterPro" id="IPR020845">
    <property type="entry name" value="AMP-binding_CS"/>
</dbReference>
<dbReference type="InterPro" id="IPR042099">
    <property type="entry name" value="ANL_N_sf"/>
</dbReference>